<sequence length="108" mass="12572">MVALESVAAVARLQRWQHLWNRGEYPLSIILVGVDDVPWVLIQKFDDFVTSRAFDNCQVDCDEHKSICNKYCNFAYPNLEWFSKGSLEPKKYESPRTIEALAEFVNKE</sequence>
<dbReference type="SUPFAM" id="SSF52833">
    <property type="entry name" value="Thioredoxin-like"/>
    <property type="match status" value="1"/>
</dbReference>
<reference evidence="1" key="1">
    <citation type="submission" date="2018-11" db="EMBL/GenBank/DDBJ databases">
        <authorList>
            <person name="Grassa J C."/>
        </authorList>
    </citation>
    <scope>NUCLEOTIDE SEQUENCE [LARGE SCALE GENOMIC DNA]</scope>
</reference>
<evidence type="ECO:0000313" key="2">
    <source>
        <dbReference type="Proteomes" id="UP000596661"/>
    </source>
</evidence>
<organism evidence="1 2">
    <name type="scientific">Cannabis sativa</name>
    <name type="common">Hemp</name>
    <name type="synonym">Marijuana</name>
    <dbReference type="NCBI Taxonomy" id="3483"/>
    <lineage>
        <taxon>Eukaryota</taxon>
        <taxon>Viridiplantae</taxon>
        <taxon>Streptophyta</taxon>
        <taxon>Embryophyta</taxon>
        <taxon>Tracheophyta</taxon>
        <taxon>Spermatophyta</taxon>
        <taxon>Magnoliopsida</taxon>
        <taxon>eudicotyledons</taxon>
        <taxon>Gunneridae</taxon>
        <taxon>Pentapetalae</taxon>
        <taxon>rosids</taxon>
        <taxon>fabids</taxon>
        <taxon>Rosales</taxon>
        <taxon>Cannabaceae</taxon>
        <taxon>Cannabis</taxon>
    </lineage>
</organism>
<accession>A0A803NIX1</accession>
<dbReference type="Proteomes" id="UP000596661">
    <property type="component" value="Chromosome 1"/>
</dbReference>
<reference evidence="1" key="2">
    <citation type="submission" date="2021-03" db="UniProtKB">
        <authorList>
            <consortium name="EnsemblPlants"/>
        </authorList>
    </citation>
    <scope>IDENTIFICATION</scope>
</reference>
<proteinExistence type="predicted"/>
<dbReference type="InterPro" id="IPR036249">
    <property type="entry name" value="Thioredoxin-like_sf"/>
</dbReference>
<keyword evidence="2" id="KW-1185">Reference proteome</keyword>
<evidence type="ECO:0000313" key="1">
    <source>
        <dbReference type="EnsemblPlants" id="cds.evm.model.01.1892"/>
    </source>
</evidence>
<dbReference type="EnsemblPlants" id="evm.model.01.1892">
    <property type="protein sequence ID" value="cds.evm.model.01.1892"/>
    <property type="gene ID" value="evm.TU.01.1892"/>
</dbReference>
<dbReference type="AlphaFoldDB" id="A0A803NIX1"/>
<protein>
    <submittedName>
        <fullName evidence="1">Uncharacterized protein</fullName>
    </submittedName>
</protein>
<dbReference type="EMBL" id="UZAU01000053">
    <property type="status" value="NOT_ANNOTATED_CDS"/>
    <property type="molecule type" value="Genomic_DNA"/>
</dbReference>
<dbReference type="Gene3D" id="3.40.30.10">
    <property type="entry name" value="Glutaredoxin"/>
    <property type="match status" value="1"/>
</dbReference>
<dbReference type="Gramene" id="evm.model.01.1892">
    <property type="protein sequence ID" value="cds.evm.model.01.1892"/>
    <property type="gene ID" value="evm.TU.01.1892"/>
</dbReference>
<name>A0A803NIX1_CANSA</name>